<feature type="domain" description="Immunoglobulin" evidence="3">
    <location>
        <begin position="333"/>
        <end position="415"/>
    </location>
</feature>
<dbReference type="Pfam" id="PF22352">
    <property type="entry name" value="K319L-like_PKD"/>
    <property type="match status" value="4"/>
</dbReference>
<dbReference type="InterPro" id="IPR035986">
    <property type="entry name" value="PKD_dom_sf"/>
</dbReference>
<feature type="compositionally biased region" description="Polar residues" evidence="1">
    <location>
        <begin position="33"/>
        <end position="42"/>
    </location>
</feature>
<dbReference type="EMBL" id="JAJGNA010000039">
    <property type="protein sequence ID" value="MCC4310463.1"/>
    <property type="molecule type" value="Genomic_DNA"/>
</dbReference>
<dbReference type="PANTHER" id="PTHR46182">
    <property type="entry name" value="FI19480P1"/>
    <property type="match status" value="1"/>
</dbReference>
<dbReference type="SMART" id="SM00089">
    <property type="entry name" value="PKD"/>
    <property type="match status" value="6"/>
</dbReference>
<feature type="domain" description="Immunoglobulin" evidence="3">
    <location>
        <begin position="523"/>
        <end position="605"/>
    </location>
</feature>
<feature type="domain" description="PKD/Chitinase" evidence="2">
    <location>
        <begin position="44"/>
        <end position="132"/>
    </location>
</feature>
<dbReference type="InterPro" id="IPR000601">
    <property type="entry name" value="PKD_dom"/>
</dbReference>
<name>A0A9Q3URI5_9GAMM</name>
<feature type="domain" description="PKD/Chitinase" evidence="2">
    <location>
        <begin position="139"/>
        <end position="229"/>
    </location>
</feature>
<feature type="region of interest" description="Disordered" evidence="1">
    <location>
        <begin position="23"/>
        <end position="50"/>
    </location>
</feature>
<feature type="domain" description="PKD/Chitinase" evidence="2">
    <location>
        <begin position="329"/>
        <end position="417"/>
    </location>
</feature>
<dbReference type="InterPro" id="IPR003599">
    <property type="entry name" value="Ig_sub"/>
</dbReference>
<dbReference type="Gene3D" id="2.60.40.10">
    <property type="entry name" value="Immunoglobulins"/>
    <property type="match status" value="6"/>
</dbReference>
<feature type="domain" description="Immunoglobulin" evidence="3">
    <location>
        <begin position="48"/>
        <end position="130"/>
    </location>
</feature>
<dbReference type="SUPFAM" id="SSF49299">
    <property type="entry name" value="PKD domain"/>
    <property type="match status" value="6"/>
</dbReference>
<protein>
    <submittedName>
        <fullName evidence="4">PKD domain-containing protein</fullName>
    </submittedName>
</protein>
<evidence type="ECO:0000259" key="2">
    <source>
        <dbReference type="SMART" id="SM00089"/>
    </source>
</evidence>
<gene>
    <name evidence="4" type="ORF">LL252_18005</name>
</gene>
<dbReference type="GO" id="GO:0016020">
    <property type="term" value="C:membrane"/>
    <property type="evidence" value="ECO:0007669"/>
    <property type="project" value="TreeGrafter"/>
</dbReference>
<dbReference type="Pfam" id="PF18911">
    <property type="entry name" value="PKD_4"/>
    <property type="match status" value="2"/>
</dbReference>
<dbReference type="CDD" id="cd00146">
    <property type="entry name" value="PKD"/>
    <property type="match status" value="2"/>
</dbReference>
<dbReference type="GO" id="GO:0031410">
    <property type="term" value="C:cytoplasmic vesicle"/>
    <property type="evidence" value="ECO:0007669"/>
    <property type="project" value="TreeGrafter"/>
</dbReference>
<dbReference type="AlphaFoldDB" id="A0A9Q3URI5"/>
<accession>A0A9Q3URI5</accession>
<dbReference type="InterPro" id="IPR013783">
    <property type="entry name" value="Ig-like_fold"/>
</dbReference>
<feature type="domain" description="PKD/Chitinase" evidence="2">
    <location>
        <begin position="234"/>
        <end position="322"/>
    </location>
</feature>
<evidence type="ECO:0000259" key="3">
    <source>
        <dbReference type="SMART" id="SM00409"/>
    </source>
</evidence>
<sequence length="740" mass="75971">MIRWIGYGLIMACLILAGCGGGGSSGGEEETSDPSPGATNTAPLADAGKAQSVKVGDTVTLNASESHDEGGDTLTYAWSLSAQPDGSGAVLADSDTVKPTFVADSEGEYTAELIVNDGQVDSEPATVTITATIANSPPVADAGADQSVKTGEPVNLDGSASTDADGDLLTYQWALTEQPGGSVASLSDANTVDPSFTPDADGEYVLTLTVSDGEATGVADEVTITAATPNSAPTADAGEDQSVLVSDVVTLNGSASADPDGDALLYSWRFVSRPAGSSATLQDAETVNPTFTADVEGDFVIELLVGDGEVDSNTDNVTVSATKANVRPVADAGADQSVVEGDVVTLDASGSSDPDGGTLSYHWRFVSKPFQATSELSDRTSVAPTFTADAEGTYTLALTVNDGEITSEEKLVRVTASEANAKPVANAGGDINAMTGTVVTLDGSASTDANGDPLSFEWEFVSQPDGSAASLTNAATDSPSFTPDVDGAYIVELVVNDGQADSAGDRVQVNAETANSEPVADAGRDQTVEVGRGVTLDGSASTDADGDTLTYTWTFQSRPDGSVVALTNPGTVAPSFTPDVAGDYVISLTVNDGNKTSRASTVRVTAIEPELTLEEFDEGDVFDPAEWRMVGLPYTSSSTLTRTSTGESTITLAEFRLKAIGRDYTLQGVQVEDPTGSPLPAGLNPRFVGLTSGIVISEGDSVTFELVVDKVVTTNAQVRFSFEVGSTGDQFQSTYTLTLR</sequence>
<evidence type="ECO:0000313" key="5">
    <source>
        <dbReference type="Proteomes" id="UP001108027"/>
    </source>
</evidence>
<reference evidence="4" key="1">
    <citation type="submission" date="2021-10" db="EMBL/GenBank/DDBJ databases">
        <title>The diversity and Nitrogen Metabolism of Culturable Nitrate-Utilizing Bacteria Within the Oxygen Minimum Zone of the Changjiang (Yangtze River)Estuary.</title>
        <authorList>
            <person name="Zhang D."/>
            <person name="Zheng J."/>
            <person name="Liu S."/>
            <person name="He W."/>
        </authorList>
    </citation>
    <scope>NUCLEOTIDE SEQUENCE</scope>
    <source>
        <strain evidence="4">FXH-223</strain>
    </source>
</reference>
<evidence type="ECO:0000313" key="4">
    <source>
        <dbReference type="EMBL" id="MCC4310463.1"/>
    </source>
</evidence>
<dbReference type="InterPro" id="IPR029865">
    <property type="entry name" value="KIAA0319-like"/>
</dbReference>
<feature type="domain" description="PKD/Chitinase" evidence="2">
    <location>
        <begin position="418"/>
        <end position="512"/>
    </location>
</feature>
<comment type="caution">
    <text evidence="4">The sequence shown here is derived from an EMBL/GenBank/DDBJ whole genome shotgun (WGS) entry which is preliminary data.</text>
</comment>
<dbReference type="RefSeq" id="WP_228235149.1">
    <property type="nucleotide sequence ID" value="NZ_ARXL01000039.1"/>
</dbReference>
<dbReference type="PROSITE" id="PS51257">
    <property type="entry name" value="PROKAR_LIPOPROTEIN"/>
    <property type="match status" value="1"/>
</dbReference>
<organism evidence="4 5">
    <name type="scientific">Alloalcanivorax marinus</name>
    <dbReference type="NCBI Taxonomy" id="1177169"/>
    <lineage>
        <taxon>Bacteria</taxon>
        <taxon>Pseudomonadati</taxon>
        <taxon>Pseudomonadota</taxon>
        <taxon>Gammaproteobacteria</taxon>
        <taxon>Oceanospirillales</taxon>
        <taxon>Alcanivoracaceae</taxon>
        <taxon>Alloalcanivorax</taxon>
    </lineage>
</organism>
<proteinExistence type="predicted"/>
<evidence type="ECO:0000256" key="1">
    <source>
        <dbReference type="SAM" id="MobiDB-lite"/>
    </source>
</evidence>
<feature type="domain" description="PKD/Chitinase" evidence="2">
    <location>
        <begin position="519"/>
        <end position="607"/>
    </location>
</feature>
<keyword evidence="5" id="KW-1185">Reference proteome</keyword>
<dbReference type="InterPro" id="IPR022409">
    <property type="entry name" value="PKD/Chitinase_dom"/>
</dbReference>
<dbReference type="Proteomes" id="UP001108027">
    <property type="component" value="Unassembled WGS sequence"/>
</dbReference>
<dbReference type="PANTHER" id="PTHR46182:SF2">
    <property type="entry name" value="FI19480P1"/>
    <property type="match status" value="1"/>
</dbReference>
<dbReference type="SMART" id="SM00409">
    <property type="entry name" value="IG"/>
    <property type="match status" value="3"/>
</dbReference>